<dbReference type="GO" id="GO:0005096">
    <property type="term" value="F:GTPase activator activity"/>
    <property type="evidence" value="ECO:0007669"/>
    <property type="project" value="UniProtKB-KW"/>
</dbReference>
<feature type="region of interest" description="Disordered" evidence="4">
    <location>
        <begin position="137"/>
        <end position="158"/>
    </location>
</feature>
<dbReference type="OrthoDB" id="290471at2759"/>
<evidence type="ECO:0000256" key="4">
    <source>
        <dbReference type="SAM" id="MobiDB-lite"/>
    </source>
</evidence>
<keyword evidence="3" id="KW-0677">Repeat</keyword>
<keyword evidence="1" id="KW-0343">GTPase activation</keyword>
<dbReference type="EMBL" id="CAJNIZ010001737">
    <property type="protein sequence ID" value="CAE7198313.1"/>
    <property type="molecule type" value="Genomic_DNA"/>
</dbReference>
<dbReference type="GO" id="GO:0005829">
    <property type="term" value="C:cytosol"/>
    <property type="evidence" value="ECO:0007669"/>
    <property type="project" value="TreeGrafter"/>
</dbReference>
<dbReference type="PANTHER" id="PTHR24113:SF12">
    <property type="entry name" value="RAN GTPASE-ACTIVATING PROTEIN 1"/>
    <property type="match status" value="1"/>
</dbReference>
<dbReference type="GO" id="GO:0005634">
    <property type="term" value="C:nucleus"/>
    <property type="evidence" value="ECO:0007669"/>
    <property type="project" value="TreeGrafter"/>
</dbReference>
<evidence type="ECO:0000313" key="5">
    <source>
        <dbReference type="EMBL" id="CAE7198313.1"/>
    </source>
</evidence>
<protein>
    <submittedName>
        <fullName evidence="5">NLRC3 protein</fullName>
    </submittedName>
</protein>
<name>A0A812JDG2_SYMPI</name>
<sequence length="752" mass="82466">VSACAPVSAACGCEEQQVLNPWDDCMSLHSVAAPEESPRQESLAPTILEQLPMLEQLRKEHRDAKFESKKSRTAEAVCAASSAAAAGSIGPSEKEEKGSTEEKALADAYNQNITATSIDVEEVEAAAGLVAGHSKATGSAAAGTTGSPEAAQGEGSAAEKVYDLEDRAALGQFILDQFEMRTSAWSAQSRLDRELKRGYFYKLRKAKTAFPRRQEAEGETCTLSNGSEVSAIVSREEIKEWAAGAKKAIICSVSHSWETREHPDPCRFQLEQIVNYVSLFDAAYFDDIWLFYDYVSLFQFQRTPEEDVHFQAAMGNIHMFYAHNLTRTFRIESLTPERVWRAMLENPAEQVRVYFEEAKAVTPRPLKDLVENRVPYSDRGWCKAEVEWSSTRDFTAKSQRIDAAEGKKKGSGLKGRVPTTPELFKAQMASAKFTHRADAGSVQFLQAKIYHQKVSVCQEAVLEHLPAAEVTKLAAALPHYQQLRTLRVRNFECGPHEAKALGEAIGCHPTLQELEVRADVRADRTALVILVEALAEALKTKAITSLDLRHNKIGDEGGKALAEALKHNSTMTTLNLAGNKIGAEGGKALAEALKHNSTMTTLNLECNRIGAEGGKALAEALKHNSTMTTLNLTANKIGAEGGKAFADALQNNSTLTSSTLDGNEIRAEDLEARFGEFLWTSLRPALVCQAVAEALKQRFTQAEACLSWACGERWNGVAPESCRKQTCCQVHLHSFWANPGPIRLQVNSYRDT</sequence>
<comment type="caution">
    <text evidence="5">The sequence shown here is derived from an EMBL/GenBank/DDBJ whole genome shotgun (WGS) entry which is preliminary data.</text>
</comment>
<dbReference type="Proteomes" id="UP000649617">
    <property type="component" value="Unassembled WGS sequence"/>
</dbReference>
<dbReference type="InterPro" id="IPR001611">
    <property type="entry name" value="Leu-rich_rpt"/>
</dbReference>
<dbReference type="GO" id="GO:0006913">
    <property type="term" value="P:nucleocytoplasmic transport"/>
    <property type="evidence" value="ECO:0007669"/>
    <property type="project" value="TreeGrafter"/>
</dbReference>
<dbReference type="GO" id="GO:0031267">
    <property type="term" value="F:small GTPase binding"/>
    <property type="evidence" value="ECO:0007669"/>
    <property type="project" value="TreeGrafter"/>
</dbReference>
<feature type="region of interest" description="Disordered" evidence="4">
    <location>
        <begin position="399"/>
        <end position="418"/>
    </location>
</feature>
<reference evidence="5" key="1">
    <citation type="submission" date="2021-02" db="EMBL/GenBank/DDBJ databases">
        <authorList>
            <person name="Dougan E. K."/>
            <person name="Rhodes N."/>
            <person name="Thang M."/>
            <person name="Chan C."/>
        </authorList>
    </citation>
    <scope>NUCLEOTIDE SEQUENCE</scope>
</reference>
<proteinExistence type="predicted"/>
<accession>A0A812JDG2</accession>
<organism evidence="5 6">
    <name type="scientific">Symbiodinium pilosum</name>
    <name type="common">Dinoflagellate</name>
    <dbReference type="NCBI Taxonomy" id="2952"/>
    <lineage>
        <taxon>Eukaryota</taxon>
        <taxon>Sar</taxon>
        <taxon>Alveolata</taxon>
        <taxon>Dinophyceae</taxon>
        <taxon>Suessiales</taxon>
        <taxon>Symbiodiniaceae</taxon>
        <taxon>Symbiodinium</taxon>
    </lineage>
</organism>
<evidence type="ECO:0000256" key="2">
    <source>
        <dbReference type="ARBA" id="ARBA00022614"/>
    </source>
</evidence>
<dbReference type="InterPro" id="IPR027038">
    <property type="entry name" value="RanGap"/>
</dbReference>
<dbReference type="AlphaFoldDB" id="A0A812JDG2"/>
<gene>
    <name evidence="5" type="primary">NLRC3</name>
    <name evidence="5" type="ORF">SPIL2461_LOCUS1711</name>
</gene>
<keyword evidence="2" id="KW-0433">Leucine-rich repeat</keyword>
<evidence type="ECO:0000256" key="1">
    <source>
        <dbReference type="ARBA" id="ARBA00022468"/>
    </source>
</evidence>
<dbReference type="InterPro" id="IPR032675">
    <property type="entry name" value="LRR_dom_sf"/>
</dbReference>
<dbReference type="SMART" id="SM00368">
    <property type="entry name" value="LRR_RI"/>
    <property type="match status" value="4"/>
</dbReference>
<dbReference type="GO" id="GO:0048471">
    <property type="term" value="C:perinuclear region of cytoplasm"/>
    <property type="evidence" value="ECO:0007669"/>
    <property type="project" value="TreeGrafter"/>
</dbReference>
<feature type="compositionally biased region" description="Basic and acidic residues" evidence="4">
    <location>
        <begin position="399"/>
        <end position="408"/>
    </location>
</feature>
<dbReference type="PANTHER" id="PTHR24113">
    <property type="entry name" value="RAN GTPASE-ACTIVATING PROTEIN 1"/>
    <property type="match status" value="1"/>
</dbReference>
<feature type="non-terminal residue" evidence="5">
    <location>
        <position position="1"/>
    </location>
</feature>
<evidence type="ECO:0000313" key="6">
    <source>
        <dbReference type="Proteomes" id="UP000649617"/>
    </source>
</evidence>
<dbReference type="SUPFAM" id="SSF52047">
    <property type="entry name" value="RNI-like"/>
    <property type="match status" value="1"/>
</dbReference>
<dbReference type="Pfam" id="PF13516">
    <property type="entry name" value="LRR_6"/>
    <property type="match status" value="4"/>
</dbReference>
<feature type="compositionally biased region" description="Low complexity" evidence="4">
    <location>
        <begin position="137"/>
        <end position="151"/>
    </location>
</feature>
<dbReference type="Gene3D" id="3.80.10.10">
    <property type="entry name" value="Ribonuclease Inhibitor"/>
    <property type="match status" value="2"/>
</dbReference>
<evidence type="ECO:0000256" key="3">
    <source>
        <dbReference type="ARBA" id="ARBA00022737"/>
    </source>
</evidence>
<keyword evidence="6" id="KW-1185">Reference proteome</keyword>